<dbReference type="Gene3D" id="3.40.1800.20">
    <property type="match status" value="1"/>
</dbReference>
<dbReference type="Pfam" id="PF07776">
    <property type="entry name" value="zf-AD"/>
    <property type="match status" value="1"/>
</dbReference>
<keyword evidence="3" id="KW-0677">Repeat</keyword>
<dbReference type="SUPFAM" id="SSF57667">
    <property type="entry name" value="beta-beta-alpha zinc fingers"/>
    <property type="match status" value="3"/>
</dbReference>
<evidence type="ECO:0000256" key="1">
    <source>
        <dbReference type="ARBA" id="ARBA00004123"/>
    </source>
</evidence>
<keyword evidence="5 10" id="KW-0862">Zinc</keyword>
<dbReference type="InterPro" id="IPR036236">
    <property type="entry name" value="Znf_C2H2_sf"/>
</dbReference>
<dbReference type="Gene3D" id="3.30.160.60">
    <property type="entry name" value="Classic Zinc Finger"/>
    <property type="match status" value="5"/>
</dbReference>
<dbReference type="Proteomes" id="UP001500889">
    <property type="component" value="Chromosome U"/>
</dbReference>
<dbReference type="GO" id="GO:0005634">
    <property type="term" value="C:nucleus"/>
    <property type="evidence" value="ECO:0007669"/>
    <property type="project" value="UniProtKB-SubCell"/>
</dbReference>
<feature type="domain" description="C2H2-type" evidence="11">
    <location>
        <begin position="118"/>
        <end position="141"/>
    </location>
</feature>
<dbReference type="PROSITE" id="PS51915">
    <property type="entry name" value="ZAD"/>
    <property type="match status" value="1"/>
</dbReference>
<accession>A0AAU9FHM1</accession>
<evidence type="ECO:0000256" key="3">
    <source>
        <dbReference type="ARBA" id="ARBA00022737"/>
    </source>
</evidence>
<feature type="domain" description="C2H2-type" evidence="11">
    <location>
        <begin position="147"/>
        <end position="174"/>
    </location>
</feature>
<evidence type="ECO:0000256" key="10">
    <source>
        <dbReference type="PROSITE-ProRule" id="PRU01263"/>
    </source>
</evidence>
<dbReference type="Pfam" id="PF13894">
    <property type="entry name" value="zf-C2H2_4"/>
    <property type="match status" value="1"/>
</dbReference>
<evidence type="ECO:0000256" key="9">
    <source>
        <dbReference type="PROSITE-ProRule" id="PRU00042"/>
    </source>
</evidence>
<keyword evidence="4 9" id="KW-0863">Zinc-finger</keyword>
<dbReference type="InterPro" id="IPR012934">
    <property type="entry name" value="Znf_AD"/>
</dbReference>
<feature type="domain" description="C2H2-type" evidence="11">
    <location>
        <begin position="232"/>
        <end position="260"/>
    </location>
</feature>
<evidence type="ECO:0000313" key="13">
    <source>
        <dbReference type="EMBL" id="BFF95233.1"/>
    </source>
</evidence>
<dbReference type="FunFam" id="3.30.160.60:FF:000446">
    <property type="entry name" value="Zinc finger protein"/>
    <property type="match status" value="1"/>
</dbReference>
<dbReference type="PANTHER" id="PTHR47772">
    <property type="entry name" value="ZINC FINGER PROTEIN 200"/>
    <property type="match status" value="1"/>
</dbReference>
<feature type="domain" description="ZAD" evidence="12">
    <location>
        <begin position="3"/>
        <end position="79"/>
    </location>
</feature>
<proteinExistence type="predicted"/>
<protein>
    <submittedName>
        <fullName evidence="13">Zinc finger and BTB domain-containing protein 17-like</fullName>
    </submittedName>
</protein>
<evidence type="ECO:0000256" key="5">
    <source>
        <dbReference type="ARBA" id="ARBA00022833"/>
    </source>
</evidence>
<keyword evidence="2 10" id="KW-0479">Metal-binding</keyword>
<dbReference type="PROSITE" id="PS00028">
    <property type="entry name" value="ZINC_FINGER_C2H2_1"/>
    <property type="match status" value="3"/>
</dbReference>
<feature type="binding site" evidence="10">
    <location>
        <position position="5"/>
    </location>
    <ligand>
        <name>Zn(2+)</name>
        <dbReference type="ChEBI" id="CHEBI:29105"/>
    </ligand>
</feature>
<dbReference type="FunFam" id="3.30.160.60:FF:000072">
    <property type="entry name" value="zinc finger protein 143 isoform X1"/>
    <property type="match status" value="1"/>
</dbReference>
<evidence type="ECO:0000256" key="2">
    <source>
        <dbReference type="ARBA" id="ARBA00022723"/>
    </source>
</evidence>
<evidence type="ECO:0000256" key="8">
    <source>
        <dbReference type="ARBA" id="ARBA00023242"/>
    </source>
</evidence>
<evidence type="ECO:0000256" key="6">
    <source>
        <dbReference type="ARBA" id="ARBA00023015"/>
    </source>
</evidence>
<evidence type="ECO:0000259" key="12">
    <source>
        <dbReference type="PROSITE" id="PS51915"/>
    </source>
</evidence>
<keyword evidence="7" id="KW-0804">Transcription</keyword>
<dbReference type="SMART" id="SM00355">
    <property type="entry name" value="ZnF_C2H2"/>
    <property type="match status" value="5"/>
</dbReference>
<sequence length="305" mass="35085">MEERCRVCLGTTGEFTSIFDETTKWDTRIADMISECTGFVVERGDSFPENICPPCLEDAVSAFDLKKTCEQSHHLHFSYMEKDNEEGIWSEVWEVTYFEPVDIHQNDTDKTDDLEGPYQCAQCSKNFSELKHLAAHIRDHTQVLLEHKCTDCSKAFATSTKLKAHARSHMDPQLLKCDICQKSYSTLGTLKTHYRIHTGERPYPCTSHCSRAFATKARLKAHILALSGELPFKCPHCSETFRSKRKVYQRHLQTHTGNEKCAIPAVHSEIISERTMKDTNFLTPEQYLESNTNYLPPEQYLESYI</sequence>
<feature type="binding site" evidence="10">
    <location>
        <position position="55"/>
    </location>
    <ligand>
        <name>Zn(2+)</name>
        <dbReference type="ChEBI" id="CHEBI:29105"/>
    </ligand>
</feature>
<dbReference type="FunFam" id="3.30.160.60:FF:000065">
    <property type="entry name" value="B-cell CLL/lymphoma 6, member B"/>
    <property type="match status" value="1"/>
</dbReference>
<evidence type="ECO:0000256" key="4">
    <source>
        <dbReference type="ARBA" id="ARBA00022771"/>
    </source>
</evidence>
<organism evidence="13 14">
    <name type="scientific">Drosophila madeirensis</name>
    <name type="common">Fruit fly</name>
    <dbReference type="NCBI Taxonomy" id="30013"/>
    <lineage>
        <taxon>Eukaryota</taxon>
        <taxon>Metazoa</taxon>
        <taxon>Ecdysozoa</taxon>
        <taxon>Arthropoda</taxon>
        <taxon>Hexapoda</taxon>
        <taxon>Insecta</taxon>
        <taxon>Pterygota</taxon>
        <taxon>Neoptera</taxon>
        <taxon>Endopterygota</taxon>
        <taxon>Diptera</taxon>
        <taxon>Brachycera</taxon>
        <taxon>Muscomorpha</taxon>
        <taxon>Ephydroidea</taxon>
        <taxon>Drosophilidae</taxon>
        <taxon>Drosophila</taxon>
        <taxon>Sophophora</taxon>
    </lineage>
</organism>
<evidence type="ECO:0000259" key="11">
    <source>
        <dbReference type="PROSITE" id="PS50157"/>
    </source>
</evidence>
<dbReference type="EMBL" id="AP029264">
    <property type="protein sequence ID" value="BFF95233.1"/>
    <property type="molecule type" value="Genomic_DNA"/>
</dbReference>
<feature type="binding site" evidence="10">
    <location>
        <position position="52"/>
    </location>
    <ligand>
        <name>Zn(2+)</name>
        <dbReference type="ChEBI" id="CHEBI:29105"/>
    </ligand>
</feature>
<feature type="domain" description="C2H2-type" evidence="11">
    <location>
        <begin position="175"/>
        <end position="202"/>
    </location>
</feature>
<gene>
    <name evidence="13" type="ORF">DMAD_12687</name>
</gene>
<feature type="binding site" evidence="10">
    <location>
        <position position="8"/>
    </location>
    <ligand>
        <name>Zn(2+)</name>
        <dbReference type="ChEBI" id="CHEBI:29105"/>
    </ligand>
</feature>
<dbReference type="InterPro" id="IPR050636">
    <property type="entry name" value="C2H2-ZF_domain-containing"/>
</dbReference>
<dbReference type="PROSITE" id="PS50157">
    <property type="entry name" value="ZINC_FINGER_C2H2_2"/>
    <property type="match status" value="5"/>
</dbReference>
<dbReference type="SUPFAM" id="SSF57716">
    <property type="entry name" value="Glucocorticoid receptor-like (DNA-binding domain)"/>
    <property type="match status" value="1"/>
</dbReference>
<feature type="domain" description="C2H2-type" evidence="11">
    <location>
        <begin position="203"/>
        <end position="231"/>
    </location>
</feature>
<evidence type="ECO:0000256" key="7">
    <source>
        <dbReference type="ARBA" id="ARBA00023163"/>
    </source>
</evidence>
<keyword evidence="6" id="KW-0805">Transcription regulation</keyword>
<comment type="subcellular location">
    <subcellularLocation>
        <location evidence="1">Nucleus</location>
    </subcellularLocation>
</comment>
<name>A0AAU9FHM1_DROMD</name>
<dbReference type="GO" id="GO:0008270">
    <property type="term" value="F:zinc ion binding"/>
    <property type="evidence" value="ECO:0007669"/>
    <property type="project" value="UniProtKB-UniRule"/>
</dbReference>
<dbReference type="SMART" id="SM00868">
    <property type="entry name" value="zf-AD"/>
    <property type="match status" value="1"/>
</dbReference>
<dbReference type="PANTHER" id="PTHR47772:SF13">
    <property type="entry name" value="GASTRULA ZINC FINGER PROTEIN XLCGF49.1-LIKE-RELATED"/>
    <property type="match status" value="1"/>
</dbReference>
<keyword evidence="8" id="KW-0539">Nucleus</keyword>
<dbReference type="AlphaFoldDB" id="A0AAU9FHM1"/>
<dbReference type="InterPro" id="IPR013087">
    <property type="entry name" value="Znf_C2H2_type"/>
</dbReference>
<dbReference type="Pfam" id="PF00096">
    <property type="entry name" value="zf-C2H2"/>
    <property type="match status" value="3"/>
</dbReference>
<reference evidence="13 14" key="1">
    <citation type="submission" date="2024-02" db="EMBL/GenBank/DDBJ databases">
        <title>A chromosome-level genome assembly of Drosophila madeirensis, a fruit fly species endemic to Madeira island.</title>
        <authorList>
            <person name="Tomihara K."/>
            <person name="Llopart A."/>
            <person name="Yamamoto D."/>
        </authorList>
    </citation>
    <scope>NUCLEOTIDE SEQUENCE [LARGE SCALE GENOMIC DNA]</scope>
    <source>
        <strain evidence="13 14">RF1</strain>
    </source>
</reference>
<evidence type="ECO:0000313" key="14">
    <source>
        <dbReference type="Proteomes" id="UP001500889"/>
    </source>
</evidence>
<keyword evidence="14" id="KW-1185">Reference proteome</keyword>